<sequence>MSVHTTSTRQRGGGAWERRRKQPTAGSDGRESAEERDDPNDKEKKQNQVWLLVACVFASYFFFRLFFKWGTKTLEKNIEKYVEKSQRHIYKADHNNNYMPRALAEGYFRKPSADRKQNTNKQNKRASDDNPVEMMRQQRHLHSSRQQTKQSDTVSSLLANFQQKLVHKKNPSADVVAQQQQQKQKQSSPLRELPARVCVSKKDSLTDFSSKTPRKCHVDLCPPQLSLPPPESQESHNNHNIIVSSPNHYGHGFVHRPDIIRNSHTSMMLPGQAGSGSGCAISHKYQFIYIHVLKSGGMTLKTFLKQGLCQGSTKMPCALGQDHLQIVGCHSAVVQYPHYFVWSFVRNPFGRMYSIYAMALDYRQRKKKDTTVMLPPFSFDEFVHAKGASHSLKNKKRRQHYKRRRLLGGGGGGRFANRHGNKREFAEAMWSKMAPSSSSSKCTARRSMTYMDAVHCQPQYYFLFNEQDCPVFDYLGHLETFATDLKTVVDMIDSPELTQHYQQWTLNSTAINNSGLHKEKSTSFGSKQKEAQHGGSLRLAYESASGEGDLQQVVAKEYAKDFELLGYDPTVIPE</sequence>
<name>A0A9N8E7G9_9STRA</name>
<dbReference type="OrthoDB" id="48731at2759"/>
<feature type="region of interest" description="Disordered" evidence="1">
    <location>
        <begin position="110"/>
        <end position="154"/>
    </location>
</feature>
<feature type="compositionally biased region" description="Polar residues" evidence="1">
    <location>
        <begin position="1"/>
        <end position="10"/>
    </location>
</feature>
<dbReference type="AlphaFoldDB" id="A0A9N8E7G9"/>
<feature type="region of interest" description="Disordered" evidence="1">
    <location>
        <begin position="1"/>
        <end position="44"/>
    </location>
</feature>
<keyword evidence="2" id="KW-0472">Membrane</keyword>
<keyword evidence="4" id="KW-1185">Reference proteome</keyword>
<evidence type="ECO:0000256" key="2">
    <source>
        <dbReference type="SAM" id="Phobius"/>
    </source>
</evidence>
<feature type="region of interest" description="Disordered" evidence="1">
    <location>
        <begin position="169"/>
        <end position="193"/>
    </location>
</feature>
<dbReference type="EMBL" id="CAICTM010000764">
    <property type="protein sequence ID" value="CAB9516171.1"/>
    <property type="molecule type" value="Genomic_DNA"/>
</dbReference>
<feature type="compositionally biased region" description="Basic and acidic residues" evidence="1">
    <location>
        <begin position="28"/>
        <end position="44"/>
    </location>
</feature>
<evidence type="ECO:0000256" key="1">
    <source>
        <dbReference type="SAM" id="MobiDB-lite"/>
    </source>
</evidence>
<evidence type="ECO:0000313" key="3">
    <source>
        <dbReference type="EMBL" id="CAB9516171.1"/>
    </source>
</evidence>
<evidence type="ECO:0008006" key="5">
    <source>
        <dbReference type="Google" id="ProtNLM"/>
    </source>
</evidence>
<accession>A0A9N8E7G9</accession>
<dbReference type="GO" id="GO:0016020">
    <property type="term" value="C:membrane"/>
    <property type="evidence" value="ECO:0007669"/>
    <property type="project" value="InterPro"/>
</dbReference>
<organism evidence="3 4">
    <name type="scientific">Seminavis robusta</name>
    <dbReference type="NCBI Taxonomy" id="568900"/>
    <lineage>
        <taxon>Eukaryota</taxon>
        <taxon>Sar</taxon>
        <taxon>Stramenopiles</taxon>
        <taxon>Ochrophyta</taxon>
        <taxon>Bacillariophyta</taxon>
        <taxon>Bacillariophyceae</taxon>
        <taxon>Bacillariophycidae</taxon>
        <taxon>Naviculales</taxon>
        <taxon>Naviculaceae</taxon>
        <taxon>Seminavis</taxon>
    </lineage>
</organism>
<evidence type="ECO:0000313" key="4">
    <source>
        <dbReference type="Proteomes" id="UP001153069"/>
    </source>
</evidence>
<comment type="caution">
    <text evidence="3">The sequence shown here is derived from an EMBL/GenBank/DDBJ whole genome shotgun (WGS) entry which is preliminary data.</text>
</comment>
<keyword evidence="2" id="KW-1133">Transmembrane helix</keyword>
<dbReference type="InterPro" id="IPR005331">
    <property type="entry name" value="Sulfotransferase"/>
</dbReference>
<dbReference type="Pfam" id="PF03567">
    <property type="entry name" value="Sulfotransfer_2"/>
    <property type="match status" value="1"/>
</dbReference>
<dbReference type="GO" id="GO:0008146">
    <property type="term" value="F:sulfotransferase activity"/>
    <property type="evidence" value="ECO:0007669"/>
    <property type="project" value="InterPro"/>
</dbReference>
<gene>
    <name evidence="3" type="ORF">SEMRO_765_G199160.1</name>
</gene>
<reference evidence="3" key="1">
    <citation type="submission" date="2020-06" db="EMBL/GenBank/DDBJ databases">
        <authorList>
            <consortium name="Plant Systems Biology data submission"/>
        </authorList>
    </citation>
    <scope>NUCLEOTIDE SEQUENCE</scope>
    <source>
        <strain evidence="3">D6</strain>
    </source>
</reference>
<dbReference type="Proteomes" id="UP001153069">
    <property type="component" value="Unassembled WGS sequence"/>
</dbReference>
<proteinExistence type="predicted"/>
<keyword evidence="2" id="KW-0812">Transmembrane</keyword>
<feature type="transmembrane region" description="Helical" evidence="2">
    <location>
        <begin position="49"/>
        <end position="67"/>
    </location>
</feature>
<protein>
    <recommendedName>
        <fullName evidence="5">Sulfotransferase</fullName>
    </recommendedName>
</protein>